<evidence type="ECO:0000313" key="2">
    <source>
        <dbReference type="EMBL" id="CAB1431850.1"/>
    </source>
</evidence>
<feature type="compositionally biased region" description="Polar residues" evidence="1">
    <location>
        <begin position="39"/>
        <end position="56"/>
    </location>
</feature>
<sequence length="189" mass="20927">MRIIICRFKCKQAFAPCIASVWSLDELLALQPECRQYAHSPSSLQGTGPDSQADNQPQHRSDNMTFATTDMSAPGFPPWRMQSARSHLVFGPGAGAGAGAAAPYTSSRPGCAVLTAVKHKLQDNNLKCTKDTFTFKRNFIQAVTYRGRKLSNSSCSVLVQLLSRKDLDKMDELREEEDTEDVVSRAQWI</sequence>
<gene>
    <name evidence="2" type="ORF">PLEPLA_LOCUS19907</name>
</gene>
<organism evidence="2 3">
    <name type="scientific">Pleuronectes platessa</name>
    <name type="common">European plaice</name>
    <dbReference type="NCBI Taxonomy" id="8262"/>
    <lineage>
        <taxon>Eukaryota</taxon>
        <taxon>Metazoa</taxon>
        <taxon>Chordata</taxon>
        <taxon>Craniata</taxon>
        <taxon>Vertebrata</taxon>
        <taxon>Euteleostomi</taxon>
        <taxon>Actinopterygii</taxon>
        <taxon>Neopterygii</taxon>
        <taxon>Teleostei</taxon>
        <taxon>Neoteleostei</taxon>
        <taxon>Acanthomorphata</taxon>
        <taxon>Carangaria</taxon>
        <taxon>Pleuronectiformes</taxon>
        <taxon>Pleuronectoidei</taxon>
        <taxon>Pleuronectidae</taxon>
        <taxon>Pleuronectes</taxon>
    </lineage>
</organism>
<evidence type="ECO:0000256" key="1">
    <source>
        <dbReference type="SAM" id="MobiDB-lite"/>
    </source>
</evidence>
<dbReference type="EMBL" id="CADEAL010001380">
    <property type="protein sequence ID" value="CAB1431850.1"/>
    <property type="molecule type" value="Genomic_DNA"/>
</dbReference>
<keyword evidence="3" id="KW-1185">Reference proteome</keyword>
<reference evidence="2" key="1">
    <citation type="submission" date="2020-03" db="EMBL/GenBank/DDBJ databases">
        <authorList>
            <person name="Weist P."/>
        </authorList>
    </citation>
    <scope>NUCLEOTIDE SEQUENCE</scope>
</reference>
<evidence type="ECO:0000313" key="3">
    <source>
        <dbReference type="Proteomes" id="UP001153269"/>
    </source>
</evidence>
<feature type="region of interest" description="Disordered" evidence="1">
    <location>
        <begin position="39"/>
        <end position="69"/>
    </location>
</feature>
<accession>A0A9N7YHN9</accession>
<dbReference type="Proteomes" id="UP001153269">
    <property type="component" value="Unassembled WGS sequence"/>
</dbReference>
<comment type="caution">
    <text evidence="2">The sequence shown here is derived from an EMBL/GenBank/DDBJ whole genome shotgun (WGS) entry which is preliminary data.</text>
</comment>
<protein>
    <submittedName>
        <fullName evidence="2">Uncharacterized protein</fullName>
    </submittedName>
</protein>
<proteinExistence type="predicted"/>
<dbReference type="AlphaFoldDB" id="A0A9N7YHN9"/>
<name>A0A9N7YHN9_PLEPL</name>